<evidence type="ECO:0000256" key="1">
    <source>
        <dbReference type="ARBA" id="ARBA00007665"/>
    </source>
</evidence>
<feature type="domain" description="Impact N-terminal" evidence="2">
    <location>
        <begin position="18"/>
        <end position="123"/>
    </location>
</feature>
<dbReference type="SUPFAM" id="SSF54980">
    <property type="entry name" value="EF-G C-terminal domain-like"/>
    <property type="match status" value="1"/>
</dbReference>
<organism evidence="4 5">
    <name type="scientific">Halioxenophilus aromaticivorans</name>
    <dbReference type="NCBI Taxonomy" id="1306992"/>
    <lineage>
        <taxon>Bacteria</taxon>
        <taxon>Pseudomonadati</taxon>
        <taxon>Pseudomonadota</taxon>
        <taxon>Gammaproteobacteria</taxon>
        <taxon>Alteromonadales</taxon>
        <taxon>Alteromonadaceae</taxon>
        <taxon>Halioxenophilus</taxon>
    </lineage>
</organism>
<dbReference type="InterPro" id="IPR036956">
    <property type="entry name" value="Impact_N_sf"/>
</dbReference>
<evidence type="ECO:0000259" key="2">
    <source>
        <dbReference type="Pfam" id="PF01205"/>
    </source>
</evidence>
<dbReference type="InterPro" id="IPR015269">
    <property type="entry name" value="UPF0029_Impact_C"/>
</dbReference>
<sequence length="202" mass="21523">MEEYSVPAQPCSAELEIKRSRFIAYLQPASDRSQALAALQTVREQHPQARHVCWAYIAGSPTTTVRSMSDDGEPSGTAGRPMLAVLEHSGLGEVIVAVVRYFGGIKLGMGGLQRAYSDAVSLVLADCTVQTRLQLAAAVIRCGFAHEAQVRHLVEQLGGVVEGAQYAAGVTLPVLVPAAEKTVFTRDLASISSGAAICDWQR</sequence>
<reference evidence="5" key="1">
    <citation type="journal article" date="2019" name="Int. J. Syst. Evol. Microbiol.">
        <title>The Global Catalogue of Microorganisms (GCM) 10K type strain sequencing project: providing services to taxonomists for standard genome sequencing and annotation.</title>
        <authorList>
            <consortium name="The Broad Institute Genomics Platform"/>
            <consortium name="The Broad Institute Genome Sequencing Center for Infectious Disease"/>
            <person name="Wu L."/>
            <person name="Ma J."/>
        </authorList>
    </citation>
    <scope>NUCLEOTIDE SEQUENCE [LARGE SCALE GENOMIC DNA]</scope>
    <source>
        <strain evidence="5">JCM 19134</strain>
    </source>
</reference>
<dbReference type="InterPro" id="IPR001498">
    <property type="entry name" value="Impact_N"/>
</dbReference>
<comment type="similarity">
    <text evidence="1">Belongs to the IMPACT family.</text>
</comment>
<feature type="domain" description="UPF0029" evidence="3">
    <location>
        <begin position="140"/>
        <end position="194"/>
    </location>
</feature>
<evidence type="ECO:0000313" key="5">
    <source>
        <dbReference type="Proteomes" id="UP001409585"/>
    </source>
</evidence>
<proteinExistence type="inferred from homology"/>
<dbReference type="RefSeq" id="WP_345418520.1">
    <property type="nucleotide sequence ID" value="NZ_AP031496.1"/>
</dbReference>
<dbReference type="InterPro" id="IPR020568">
    <property type="entry name" value="Ribosomal_Su5_D2-typ_SF"/>
</dbReference>
<keyword evidence="5" id="KW-1185">Reference proteome</keyword>
<gene>
    <name evidence="4" type="ORF">GCM10025791_11780</name>
</gene>
<dbReference type="GO" id="GO:0006446">
    <property type="term" value="P:regulation of translational initiation"/>
    <property type="evidence" value="ECO:0007669"/>
    <property type="project" value="TreeGrafter"/>
</dbReference>
<dbReference type="PANTHER" id="PTHR16301">
    <property type="entry name" value="IMPACT-RELATED"/>
    <property type="match status" value="1"/>
</dbReference>
<dbReference type="GO" id="GO:0043168">
    <property type="term" value="F:anion binding"/>
    <property type="evidence" value="ECO:0007669"/>
    <property type="project" value="UniProtKB-ARBA"/>
</dbReference>
<accession>A0AAV3U092</accession>
<name>A0AAV3U092_9ALTE</name>
<dbReference type="Pfam" id="PF09186">
    <property type="entry name" value="DUF1949"/>
    <property type="match status" value="1"/>
</dbReference>
<protein>
    <submittedName>
        <fullName evidence="4">IMPACT family protein</fullName>
    </submittedName>
</protein>
<comment type="caution">
    <text evidence="4">The sequence shown here is derived from an EMBL/GenBank/DDBJ whole genome shotgun (WGS) entry which is preliminary data.</text>
</comment>
<dbReference type="InterPro" id="IPR023582">
    <property type="entry name" value="Impact"/>
</dbReference>
<dbReference type="GO" id="GO:0032561">
    <property type="term" value="F:guanyl ribonucleotide binding"/>
    <property type="evidence" value="ECO:0007669"/>
    <property type="project" value="UniProtKB-ARBA"/>
</dbReference>
<dbReference type="InterPro" id="IPR035647">
    <property type="entry name" value="EFG_III/V"/>
</dbReference>
<dbReference type="Gene3D" id="3.30.70.240">
    <property type="match status" value="1"/>
</dbReference>
<dbReference type="EMBL" id="BAABLX010000007">
    <property type="protein sequence ID" value="GAA4935809.1"/>
    <property type="molecule type" value="Genomic_DNA"/>
</dbReference>
<dbReference type="GO" id="GO:0005737">
    <property type="term" value="C:cytoplasm"/>
    <property type="evidence" value="ECO:0007669"/>
    <property type="project" value="TreeGrafter"/>
</dbReference>
<evidence type="ECO:0000259" key="3">
    <source>
        <dbReference type="Pfam" id="PF09186"/>
    </source>
</evidence>
<dbReference type="GO" id="GO:0017111">
    <property type="term" value="F:ribonucleoside triphosphate phosphatase activity"/>
    <property type="evidence" value="ECO:0007669"/>
    <property type="project" value="UniProtKB-ARBA"/>
</dbReference>
<dbReference type="AlphaFoldDB" id="A0AAV3U092"/>
<dbReference type="NCBIfam" id="TIGR00257">
    <property type="entry name" value="IMPACT_YIGZ"/>
    <property type="match status" value="1"/>
</dbReference>
<dbReference type="SUPFAM" id="SSF54211">
    <property type="entry name" value="Ribosomal protein S5 domain 2-like"/>
    <property type="match status" value="1"/>
</dbReference>
<dbReference type="Pfam" id="PF01205">
    <property type="entry name" value="Impact_N"/>
    <property type="match status" value="1"/>
</dbReference>
<dbReference type="Gene3D" id="3.30.230.30">
    <property type="entry name" value="Impact, N-terminal domain"/>
    <property type="match status" value="1"/>
</dbReference>
<dbReference type="PANTHER" id="PTHR16301:SF20">
    <property type="entry name" value="IMPACT FAMILY MEMBER YIGZ"/>
    <property type="match status" value="1"/>
</dbReference>
<dbReference type="Proteomes" id="UP001409585">
    <property type="component" value="Unassembled WGS sequence"/>
</dbReference>
<dbReference type="InterPro" id="IPR015796">
    <property type="entry name" value="Impact_YigZ-like"/>
</dbReference>
<evidence type="ECO:0000313" key="4">
    <source>
        <dbReference type="EMBL" id="GAA4935809.1"/>
    </source>
</evidence>